<evidence type="ECO:0000259" key="5">
    <source>
        <dbReference type="Pfam" id="PF08241"/>
    </source>
</evidence>
<dbReference type="KEGG" id="sgj:IAG43_17810"/>
<evidence type="ECO:0000313" key="7">
    <source>
        <dbReference type="Proteomes" id="UP000516230"/>
    </source>
</evidence>
<dbReference type="GO" id="GO:0008757">
    <property type="term" value="F:S-adenosylmethionine-dependent methyltransferase activity"/>
    <property type="evidence" value="ECO:0007669"/>
    <property type="project" value="InterPro"/>
</dbReference>
<dbReference type="InterPro" id="IPR013216">
    <property type="entry name" value="Methyltransf_11"/>
</dbReference>
<evidence type="ECO:0000256" key="3">
    <source>
        <dbReference type="ARBA" id="ARBA00022679"/>
    </source>
</evidence>
<dbReference type="Gene3D" id="3.40.50.150">
    <property type="entry name" value="Vaccinia Virus protein VP39"/>
    <property type="match status" value="1"/>
</dbReference>
<feature type="compositionally biased region" description="Low complexity" evidence="4">
    <location>
        <begin position="1"/>
        <end position="20"/>
    </location>
</feature>
<evidence type="ECO:0000256" key="1">
    <source>
        <dbReference type="ARBA" id="ARBA00008361"/>
    </source>
</evidence>
<dbReference type="PANTHER" id="PTHR44942">
    <property type="entry name" value="METHYLTRANSF_11 DOMAIN-CONTAINING PROTEIN"/>
    <property type="match status" value="1"/>
</dbReference>
<dbReference type="AlphaFoldDB" id="A0A7H0HVL9"/>
<dbReference type="RefSeq" id="WP_187741717.1">
    <property type="nucleotide sequence ID" value="NZ_CP060825.1"/>
</dbReference>
<sequence length="287" mass="30278">MTDAPASAASAASVPGAPAPDTFVPGTPAPDATASGPHDPARRARSFDAAAAQYDTARPAYPPSLLDALEEAAGRPLRGSRTVDVGAGTGIATRLLRDRGADVVAVEPGAGMAARFRTSLPGVPLVRGVGDALPLAGASADLITYAQSFHWTDPDRSVPEALRVLRPGGALALWWNVADLDVPWIAAQQARIHRDLEGSTKGAPGEARRLPGGLRQTDRTLRWSRRVPLDLHLANLGSHSLFLLHDPRDSRAFLDRERALLLDAFPDGVVEEAYTVELTVAVRPDAP</sequence>
<evidence type="ECO:0000256" key="2">
    <source>
        <dbReference type="ARBA" id="ARBA00022603"/>
    </source>
</evidence>
<evidence type="ECO:0000313" key="6">
    <source>
        <dbReference type="EMBL" id="QNP64585.1"/>
    </source>
</evidence>
<dbReference type="EMBL" id="CP060825">
    <property type="protein sequence ID" value="QNP64585.1"/>
    <property type="molecule type" value="Genomic_DNA"/>
</dbReference>
<reference evidence="6 7" key="1">
    <citation type="submission" date="2020-08" db="EMBL/GenBank/DDBJ databases">
        <title>A novel species.</title>
        <authorList>
            <person name="Gao J."/>
        </authorList>
    </citation>
    <scope>NUCLEOTIDE SEQUENCE [LARGE SCALE GENOMIC DNA]</scope>
    <source>
        <strain evidence="6 7">CRPJ-33</strain>
    </source>
</reference>
<protein>
    <submittedName>
        <fullName evidence="6">Class I SAM-dependent methyltransferase</fullName>
    </submittedName>
</protein>
<dbReference type="CDD" id="cd02440">
    <property type="entry name" value="AdoMet_MTases"/>
    <property type="match status" value="1"/>
</dbReference>
<gene>
    <name evidence="6" type="ORF">IAG43_17810</name>
</gene>
<accession>A0A7H0HVL9</accession>
<keyword evidence="3 6" id="KW-0808">Transferase</keyword>
<dbReference type="Pfam" id="PF08241">
    <property type="entry name" value="Methyltransf_11"/>
    <property type="match status" value="1"/>
</dbReference>
<proteinExistence type="inferred from homology"/>
<feature type="region of interest" description="Disordered" evidence="4">
    <location>
        <begin position="1"/>
        <end position="44"/>
    </location>
</feature>
<evidence type="ECO:0000256" key="4">
    <source>
        <dbReference type="SAM" id="MobiDB-lite"/>
    </source>
</evidence>
<dbReference type="PANTHER" id="PTHR44942:SF4">
    <property type="entry name" value="METHYLTRANSFERASE TYPE 11 DOMAIN-CONTAINING PROTEIN"/>
    <property type="match status" value="1"/>
</dbReference>
<comment type="similarity">
    <text evidence="1">Belongs to the methyltransferase superfamily.</text>
</comment>
<dbReference type="InterPro" id="IPR029063">
    <property type="entry name" value="SAM-dependent_MTases_sf"/>
</dbReference>
<keyword evidence="2 6" id="KW-0489">Methyltransferase</keyword>
<organism evidence="6 7">
    <name type="scientific">Streptomyces genisteinicus</name>
    <dbReference type="NCBI Taxonomy" id="2768068"/>
    <lineage>
        <taxon>Bacteria</taxon>
        <taxon>Bacillati</taxon>
        <taxon>Actinomycetota</taxon>
        <taxon>Actinomycetes</taxon>
        <taxon>Kitasatosporales</taxon>
        <taxon>Streptomycetaceae</taxon>
        <taxon>Streptomyces</taxon>
    </lineage>
</organism>
<dbReference type="GO" id="GO:0032259">
    <property type="term" value="P:methylation"/>
    <property type="evidence" value="ECO:0007669"/>
    <property type="project" value="UniProtKB-KW"/>
</dbReference>
<name>A0A7H0HVL9_9ACTN</name>
<dbReference type="SUPFAM" id="SSF53335">
    <property type="entry name" value="S-adenosyl-L-methionine-dependent methyltransferases"/>
    <property type="match status" value="1"/>
</dbReference>
<dbReference type="InterPro" id="IPR051052">
    <property type="entry name" value="Diverse_substrate_MTase"/>
</dbReference>
<dbReference type="Proteomes" id="UP000516230">
    <property type="component" value="Chromosome"/>
</dbReference>
<feature type="domain" description="Methyltransferase type 11" evidence="5">
    <location>
        <begin position="83"/>
        <end position="172"/>
    </location>
</feature>
<keyword evidence="7" id="KW-1185">Reference proteome</keyword>